<organism evidence="2 3">
    <name type="scientific">Streptomyces yokosukanensis</name>
    <dbReference type="NCBI Taxonomy" id="67386"/>
    <lineage>
        <taxon>Bacteria</taxon>
        <taxon>Bacillati</taxon>
        <taxon>Actinomycetota</taxon>
        <taxon>Actinomycetes</taxon>
        <taxon>Kitasatosporales</taxon>
        <taxon>Streptomycetaceae</taxon>
        <taxon>Streptomyces</taxon>
    </lineage>
</organism>
<dbReference type="EMBL" id="LMWN01000061">
    <property type="protein sequence ID" value="KUM99645.1"/>
    <property type="molecule type" value="Genomic_DNA"/>
</dbReference>
<keyword evidence="3" id="KW-1185">Reference proteome</keyword>
<evidence type="ECO:0000313" key="2">
    <source>
        <dbReference type="EMBL" id="KUM99645.1"/>
    </source>
</evidence>
<gene>
    <name evidence="2" type="ORF">AQI95_37355</name>
</gene>
<keyword evidence="1" id="KW-0472">Membrane</keyword>
<feature type="transmembrane region" description="Helical" evidence="1">
    <location>
        <begin position="75"/>
        <end position="94"/>
    </location>
</feature>
<evidence type="ECO:0000256" key="1">
    <source>
        <dbReference type="SAM" id="Phobius"/>
    </source>
</evidence>
<keyword evidence="1" id="KW-0812">Transmembrane</keyword>
<accession>A0A101NUM2</accession>
<comment type="caution">
    <text evidence="2">The sequence shown here is derived from an EMBL/GenBank/DDBJ whole genome shotgun (WGS) entry which is preliminary data.</text>
</comment>
<dbReference type="Proteomes" id="UP000053127">
    <property type="component" value="Unassembled WGS sequence"/>
</dbReference>
<keyword evidence="1" id="KW-1133">Transmembrane helix</keyword>
<name>A0A101NUM2_9ACTN</name>
<evidence type="ECO:0000313" key="3">
    <source>
        <dbReference type="Proteomes" id="UP000053127"/>
    </source>
</evidence>
<protein>
    <submittedName>
        <fullName evidence="2">Uncharacterized protein</fullName>
    </submittedName>
</protein>
<sequence>MRQVAHIQGRAPIVPHLPRTLPMPVRLRIQRHALGVATQVVRPDPIRTAGVALASTDVMSVVGMTFAGNIMARRLRMVLVAAQMGVVAGVPVRFRVMLAARLGLVRAAVVL</sequence>
<proteinExistence type="predicted"/>
<reference evidence="2 3" key="1">
    <citation type="submission" date="2015-10" db="EMBL/GenBank/DDBJ databases">
        <title>Draft genome sequence of Streptomyces yokosukanensis DSM 40224, type strain for the species Streptomyces yokosukanensis.</title>
        <authorList>
            <person name="Ruckert C."/>
            <person name="Winkler A."/>
            <person name="Kalinowski J."/>
            <person name="Kampfer P."/>
            <person name="Glaeser S."/>
        </authorList>
    </citation>
    <scope>NUCLEOTIDE SEQUENCE [LARGE SCALE GENOMIC DNA]</scope>
    <source>
        <strain evidence="2 3">DSM 40224</strain>
    </source>
</reference>
<dbReference type="AlphaFoldDB" id="A0A101NUM2"/>